<evidence type="ECO:0000313" key="3">
    <source>
        <dbReference type="Proteomes" id="UP000660265"/>
    </source>
</evidence>
<reference evidence="3" key="1">
    <citation type="journal article" date="2019" name="Int. J. Syst. Evol. Microbiol.">
        <title>The Global Catalogue of Microorganisms (GCM) 10K type strain sequencing project: providing services to taxonomists for standard genome sequencing and annotation.</title>
        <authorList>
            <consortium name="The Broad Institute Genomics Platform"/>
            <consortium name="The Broad Institute Genome Sequencing Center for Infectious Disease"/>
            <person name="Wu L."/>
            <person name="Ma J."/>
        </authorList>
    </citation>
    <scope>NUCLEOTIDE SEQUENCE [LARGE SCALE GENOMIC DNA]</scope>
    <source>
        <strain evidence="3">CGMCC 4.7275</strain>
    </source>
</reference>
<evidence type="ECO:0000313" key="2">
    <source>
        <dbReference type="EMBL" id="GGJ77688.1"/>
    </source>
</evidence>
<feature type="region of interest" description="Disordered" evidence="1">
    <location>
        <begin position="30"/>
        <end position="53"/>
    </location>
</feature>
<accession>A0ABQ2DXR6</accession>
<organism evidence="2 3">
    <name type="scientific">Streptomyces camponoticapitis</name>
    <dbReference type="NCBI Taxonomy" id="1616125"/>
    <lineage>
        <taxon>Bacteria</taxon>
        <taxon>Bacillati</taxon>
        <taxon>Actinomycetota</taxon>
        <taxon>Actinomycetes</taxon>
        <taxon>Kitasatosporales</taxon>
        <taxon>Streptomycetaceae</taxon>
        <taxon>Streptomyces</taxon>
    </lineage>
</organism>
<comment type="caution">
    <text evidence="2">The sequence shown here is derived from an EMBL/GenBank/DDBJ whole genome shotgun (WGS) entry which is preliminary data.</text>
</comment>
<protein>
    <recommendedName>
        <fullName evidence="4">Glycoprotein</fullName>
    </recommendedName>
</protein>
<dbReference type="RefSeq" id="WP_189105725.1">
    <property type="nucleotide sequence ID" value="NZ_BMMV01000002.1"/>
</dbReference>
<feature type="region of interest" description="Disordered" evidence="1">
    <location>
        <begin position="212"/>
        <end position="248"/>
    </location>
</feature>
<proteinExistence type="predicted"/>
<evidence type="ECO:0008006" key="4">
    <source>
        <dbReference type="Google" id="ProtNLM"/>
    </source>
</evidence>
<dbReference type="Proteomes" id="UP000660265">
    <property type="component" value="Unassembled WGS sequence"/>
</dbReference>
<feature type="compositionally biased region" description="Basic and acidic residues" evidence="1">
    <location>
        <begin position="30"/>
        <end position="41"/>
    </location>
</feature>
<gene>
    <name evidence="2" type="ORF">GCM10011583_06380</name>
</gene>
<dbReference type="EMBL" id="BMMV01000002">
    <property type="protein sequence ID" value="GGJ77688.1"/>
    <property type="molecule type" value="Genomic_DNA"/>
</dbReference>
<keyword evidence="3" id="KW-1185">Reference proteome</keyword>
<evidence type="ECO:0000256" key="1">
    <source>
        <dbReference type="SAM" id="MobiDB-lite"/>
    </source>
</evidence>
<name>A0ABQ2DXR6_9ACTN</name>
<sequence length="248" mass="26726">MRTNDHASISDLLNQAEVLADTYSDYDTEAARQRVDSKAESWDPGAGPDARRPVAAHEQAARDLDLAVALIVDSPQAATALERLADDDRPDPEGAVVFAALLHLARDHDAAQFWWQFAAGGGNRTAAFCLSLAHGRRAEFSDARHWRAEARRLEAAPDGATRAPAARPLLPESIRHQLLTQCRSGSRPTLPARLEAVINRLPVDPDLDYGTIPRPVPTLTHDLPQGRQVPPGPVGGTSPAARRTTGDG</sequence>